<keyword evidence="2" id="KW-1185">Reference proteome</keyword>
<proteinExistence type="predicted"/>
<dbReference type="KEGG" id="gfm:Enr17x_45170"/>
<sequence length="37" mass="4366">MMVRTYVYRISIGGLEVCQGRIELHFEFSVYLVSKKL</sequence>
<accession>A0A518IH86</accession>
<dbReference type="Proteomes" id="UP000318313">
    <property type="component" value="Chromosome"/>
</dbReference>
<evidence type="ECO:0000313" key="1">
    <source>
        <dbReference type="EMBL" id="QDV52454.1"/>
    </source>
</evidence>
<organism evidence="1 2">
    <name type="scientific">Gimesia fumaroli</name>
    <dbReference type="NCBI Taxonomy" id="2527976"/>
    <lineage>
        <taxon>Bacteria</taxon>
        <taxon>Pseudomonadati</taxon>
        <taxon>Planctomycetota</taxon>
        <taxon>Planctomycetia</taxon>
        <taxon>Planctomycetales</taxon>
        <taxon>Planctomycetaceae</taxon>
        <taxon>Gimesia</taxon>
    </lineage>
</organism>
<protein>
    <submittedName>
        <fullName evidence="1">Uncharacterized protein</fullName>
    </submittedName>
</protein>
<name>A0A518IH86_9PLAN</name>
<dbReference type="EMBL" id="CP037452">
    <property type="protein sequence ID" value="QDV52454.1"/>
    <property type="molecule type" value="Genomic_DNA"/>
</dbReference>
<reference evidence="1 2" key="1">
    <citation type="submission" date="2019-03" db="EMBL/GenBank/DDBJ databases">
        <title>Deep-cultivation of Planctomycetes and their phenomic and genomic characterization uncovers novel biology.</title>
        <authorList>
            <person name="Wiegand S."/>
            <person name="Jogler M."/>
            <person name="Boedeker C."/>
            <person name="Pinto D."/>
            <person name="Vollmers J."/>
            <person name="Rivas-Marin E."/>
            <person name="Kohn T."/>
            <person name="Peeters S.H."/>
            <person name="Heuer A."/>
            <person name="Rast P."/>
            <person name="Oberbeckmann S."/>
            <person name="Bunk B."/>
            <person name="Jeske O."/>
            <person name="Meyerdierks A."/>
            <person name="Storesund J.E."/>
            <person name="Kallscheuer N."/>
            <person name="Luecker S."/>
            <person name="Lage O.M."/>
            <person name="Pohl T."/>
            <person name="Merkel B.J."/>
            <person name="Hornburger P."/>
            <person name="Mueller R.-W."/>
            <person name="Bruemmer F."/>
            <person name="Labrenz M."/>
            <person name="Spormann A.M."/>
            <person name="Op den Camp H."/>
            <person name="Overmann J."/>
            <person name="Amann R."/>
            <person name="Jetten M.S.M."/>
            <person name="Mascher T."/>
            <person name="Medema M.H."/>
            <person name="Devos D.P."/>
            <person name="Kaster A.-K."/>
            <person name="Ovreas L."/>
            <person name="Rohde M."/>
            <person name="Galperin M.Y."/>
            <person name="Jogler C."/>
        </authorList>
    </citation>
    <scope>NUCLEOTIDE SEQUENCE [LARGE SCALE GENOMIC DNA]</scope>
    <source>
        <strain evidence="1 2">Enr17</strain>
    </source>
</reference>
<evidence type="ECO:0000313" key="2">
    <source>
        <dbReference type="Proteomes" id="UP000318313"/>
    </source>
</evidence>
<dbReference type="AlphaFoldDB" id="A0A518IH86"/>
<gene>
    <name evidence="1" type="ORF">Enr17x_45170</name>
</gene>